<reference evidence="1 2" key="1">
    <citation type="submission" date="2020-08" db="EMBL/GenBank/DDBJ databases">
        <title>A Genomic Blueprint of the Chicken Gut Microbiome.</title>
        <authorList>
            <person name="Gilroy R."/>
            <person name="Ravi A."/>
            <person name="Getino M."/>
            <person name="Pursley I."/>
            <person name="Horton D.L."/>
            <person name="Alikhan N.-F."/>
            <person name="Baker D."/>
            <person name="Gharbi K."/>
            <person name="Hall N."/>
            <person name="Watson M."/>
            <person name="Adriaenssens E.M."/>
            <person name="Foster-Nyarko E."/>
            <person name="Jarju S."/>
            <person name="Secka A."/>
            <person name="Antonio M."/>
            <person name="Oren A."/>
            <person name="Chaudhuri R."/>
            <person name="La Ragione R.M."/>
            <person name="Hildebrand F."/>
            <person name="Pallen M.J."/>
        </authorList>
    </citation>
    <scope>NUCLEOTIDE SEQUENCE [LARGE SCALE GENOMIC DNA]</scope>
    <source>
        <strain evidence="1 2">Sa1YVA6</strain>
    </source>
</reference>
<protein>
    <submittedName>
        <fullName evidence="1">Spore protein Tlp</fullName>
    </submittedName>
</protein>
<organism evidence="1 2">
    <name type="scientific">Solibacillus merdavium</name>
    <dbReference type="NCBI Taxonomy" id="2762218"/>
    <lineage>
        <taxon>Bacteria</taxon>
        <taxon>Bacillati</taxon>
        <taxon>Bacillota</taxon>
        <taxon>Bacilli</taxon>
        <taxon>Bacillales</taxon>
        <taxon>Caryophanaceae</taxon>
        <taxon>Solibacillus</taxon>
    </lineage>
</organism>
<name>A0ABR8XQX7_9BACL</name>
<dbReference type="InterPro" id="IPR017524">
    <property type="entry name" value="SASP_thioredoxin-like"/>
</dbReference>
<evidence type="ECO:0000313" key="1">
    <source>
        <dbReference type="EMBL" id="MBD8034327.1"/>
    </source>
</evidence>
<dbReference type="RefSeq" id="WP_191704830.1">
    <property type="nucleotide sequence ID" value="NZ_JACSPW010000015.1"/>
</dbReference>
<comment type="caution">
    <text evidence="1">The sequence shown here is derived from an EMBL/GenBank/DDBJ whole genome shotgun (WGS) entry which is preliminary data.</text>
</comment>
<evidence type="ECO:0000313" key="2">
    <source>
        <dbReference type="Proteomes" id="UP000600565"/>
    </source>
</evidence>
<dbReference type="EMBL" id="JACSPW010000015">
    <property type="protein sequence ID" value="MBD8034327.1"/>
    <property type="molecule type" value="Genomic_DNA"/>
</dbReference>
<dbReference type="Proteomes" id="UP000600565">
    <property type="component" value="Unassembled WGS sequence"/>
</dbReference>
<dbReference type="Pfam" id="PF19824">
    <property type="entry name" value="Tlp"/>
    <property type="match status" value="1"/>
</dbReference>
<keyword evidence="2" id="KW-1185">Reference proteome</keyword>
<sequence length="80" mass="9564">MKNDRHEVFNKKSKNALSLGKMIENTKENIQEAEISKEFAFPEELENLEEKNARRKTAIAQMEEQIREEKAFQARKNYYK</sequence>
<gene>
    <name evidence="1" type="ORF">H9632_14745</name>
</gene>
<accession>A0ABR8XQX7</accession>
<proteinExistence type="predicted"/>